<keyword evidence="5" id="KW-0472">Membrane</keyword>
<gene>
    <name evidence="11" type="ORF">CFIMG_006504RAa</name>
</gene>
<evidence type="ECO:0000256" key="7">
    <source>
        <dbReference type="ARBA" id="ARBA00023288"/>
    </source>
</evidence>
<evidence type="ECO:0000256" key="3">
    <source>
        <dbReference type="ARBA" id="ARBA00022622"/>
    </source>
</evidence>
<proteinExistence type="predicted"/>
<dbReference type="GO" id="GO:0005886">
    <property type="term" value="C:plasma membrane"/>
    <property type="evidence" value="ECO:0007669"/>
    <property type="project" value="UniProtKB-SubCell"/>
</dbReference>
<dbReference type="PANTHER" id="PTHR34992:SF1">
    <property type="entry name" value="COPPER ACQUISITION FACTOR BIM1-LIKE DOMAIN-CONTAINING PROTEIN"/>
    <property type="match status" value="1"/>
</dbReference>
<evidence type="ECO:0000256" key="4">
    <source>
        <dbReference type="ARBA" id="ARBA00022729"/>
    </source>
</evidence>
<feature type="signal peptide" evidence="9">
    <location>
        <begin position="1"/>
        <end position="15"/>
    </location>
</feature>
<dbReference type="OrthoDB" id="2146436at2759"/>
<comment type="caution">
    <text evidence="11">The sequence shown here is derived from an EMBL/GenBank/DDBJ whole genome shotgun (WGS) entry which is preliminary data.</text>
</comment>
<name>A0A2C5WVP3_9PEZI</name>
<feature type="compositionally biased region" description="Low complexity" evidence="8">
    <location>
        <begin position="168"/>
        <end position="198"/>
    </location>
</feature>
<evidence type="ECO:0000259" key="10">
    <source>
        <dbReference type="Pfam" id="PF20238"/>
    </source>
</evidence>
<feature type="domain" description="Copper acquisition factor BIM1-like" evidence="10">
    <location>
        <begin position="14"/>
        <end position="151"/>
    </location>
</feature>
<evidence type="ECO:0000256" key="2">
    <source>
        <dbReference type="ARBA" id="ARBA00022475"/>
    </source>
</evidence>
<feature type="chain" id="PRO_5012812729" description="Copper acquisition factor BIM1-like domain-containing protein" evidence="9">
    <location>
        <begin position="16"/>
        <end position="218"/>
    </location>
</feature>
<evidence type="ECO:0000256" key="5">
    <source>
        <dbReference type="ARBA" id="ARBA00023136"/>
    </source>
</evidence>
<dbReference type="InterPro" id="IPR046936">
    <property type="entry name" value="BIM1-like"/>
</dbReference>
<comment type="subcellular location">
    <subcellularLocation>
        <location evidence="1">Cell membrane</location>
        <topology evidence="1">Lipid-anchor</topology>
        <topology evidence="1">GPI-anchor</topology>
    </subcellularLocation>
</comment>
<accession>A0A2C5WVP3</accession>
<keyword evidence="12" id="KW-1185">Reference proteome</keyword>
<keyword evidence="3" id="KW-0336">GPI-anchor</keyword>
<protein>
    <recommendedName>
        <fullName evidence="10">Copper acquisition factor BIM1-like domain-containing protein</fullName>
    </recommendedName>
</protein>
<sequence>MKFSASLLLAASASAHFTLTDPKSIGFNDDNEGDSPCGGFSVTSRDNAVEFPSGGLSFTVVSTHAAADWTFKAALLNNTDDFQYLIAPVSQEGLGTFCLQNIPGPSSWAGQEGVVQIAQGATDGSLYQCVAVTFTDGNSGSKPSACTNSSGISVSWNDLPSDAVIAGSSSSSNSSSSSSSSTSTSSSSAASSSPTSAAGQTVSSFGSAALLAAAAYLL</sequence>
<keyword evidence="6" id="KW-0325">Glycoprotein</keyword>
<dbReference type="AlphaFoldDB" id="A0A2C5WVP3"/>
<dbReference type="InterPro" id="IPR046530">
    <property type="entry name" value="BIM1-like_dom"/>
</dbReference>
<keyword evidence="7" id="KW-0449">Lipoprotein</keyword>
<evidence type="ECO:0000313" key="12">
    <source>
        <dbReference type="Proteomes" id="UP000222788"/>
    </source>
</evidence>
<dbReference type="EMBL" id="APWK03000165">
    <property type="protein sequence ID" value="PHH49853.1"/>
    <property type="molecule type" value="Genomic_DNA"/>
</dbReference>
<keyword evidence="4 9" id="KW-0732">Signal</keyword>
<reference evidence="11 12" key="1">
    <citation type="journal article" date="2013" name="Fungal Biol.">
        <title>Analysis of microsatellite markers in the genome of the plant pathogen Ceratocystis fimbriata.</title>
        <authorList>
            <person name="Simpson M.C."/>
            <person name="Wilken P.M."/>
            <person name="Coetzee M.P."/>
            <person name="Wingfield M.J."/>
            <person name="Wingfield B.D."/>
        </authorList>
    </citation>
    <scope>NUCLEOTIDE SEQUENCE [LARGE SCALE GENOMIC DNA]</scope>
    <source>
        <strain evidence="11 12">CBS 114723</strain>
    </source>
</reference>
<dbReference type="Pfam" id="PF20238">
    <property type="entry name" value="BIM1-like_dom"/>
    <property type="match status" value="1"/>
</dbReference>
<keyword evidence="2" id="KW-1003">Cell membrane</keyword>
<evidence type="ECO:0000256" key="1">
    <source>
        <dbReference type="ARBA" id="ARBA00004609"/>
    </source>
</evidence>
<dbReference type="PANTHER" id="PTHR34992">
    <property type="entry name" value="HYPHAL ANASTAMOSIS-7 PROTEIN"/>
    <property type="match status" value="1"/>
</dbReference>
<evidence type="ECO:0000256" key="6">
    <source>
        <dbReference type="ARBA" id="ARBA00023180"/>
    </source>
</evidence>
<dbReference type="GO" id="GO:0098552">
    <property type="term" value="C:side of membrane"/>
    <property type="evidence" value="ECO:0007669"/>
    <property type="project" value="UniProtKB-KW"/>
</dbReference>
<organism evidence="11 12">
    <name type="scientific">Ceratocystis fimbriata CBS 114723</name>
    <dbReference type="NCBI Taxonomy" id="1035309"/>
    <lineage>
        <taxon>Eukaryota</taxon>
        <taxon>Fungi</taxon>
        <taxon>Dikarya</taxon>
        <taxon>Ascomycota</taxon>
        <taxon>Pezizomycotina</taxon>
        <taxon>Sordariomycetes</taxon>
        <taxon>Hypocreomycetidae</taxon>
        <taxon>Microascales</taxon>
        <taxon>Ceratocystidaceae</taxon>
        <taxon>Ceratocystis</taxon>
    </lineage>
</organism>
<evidence type="ECO:0000256" key="9">
    <source>
        <dbReference type="SAM" id="SignalP"/>
    </source>
</evidence>
<evidence type="ECO:0000256" key="8">
    <source>
        <dbReference type="SAM" id="MobiDB-lite"/>
    </source>
</evidence>
<reference evidence="11 12" key="2">
    <citation type="journal article" date="2013" name="IMA Fungus">
        <title>IMA Genome-F 1: Ceratocystis fimbriata: Draft nuclear genome sequence for the plant pathogen, Ceratocystis fimbriata.</title>
        <authorList>
            <person name="Wilken P.M."/>
            <person name="Steenkamp E.T."/>
            <person name="Wingfield M.J."/>
            <person name="de Beer Z.W."/>
            <person name="Wingfield B.D."/>
        </authorList>
    </citation>
    <scope>NUCLEOTIDE SEQUENCE [LARGE SCALE GENOMIC DNA]</scope>
    <source>
        <strain evidence="11 12">CBS 114723</strain>
    </source>
</reference>
<dbReference type="Proteomes" id="UP000222788">
    <property type="component" value="Unassembled WGS sequence"/>
</dbReference>
<feature type="region of interest" description="Disordered" evidence="8">
    <location>
        <begin position="167"/>
        <end position="200"/>
    </location>
</feature>
<dbReference type="CDD" id="cd21176">
    <property type="entry name" value="LPMO_auxiliary-like"/>
    <property type="match status" value="1"/>
</dbReference>
<evidence type="ECO:0000313" key="11">
    <source>
        <dbReference type="EMBL" id="PHH49853.1"/>
    </source>
</evidence>